<evidence type="ECO:0000313" key="1">
    <source>
        <dbReference type="EMBL" id="WMN12934.1"/>
    </source>
</evidence>
<dbReference type="AlphaFoldDB" id="A0AA51NCU5"/>
<protein>
    <submittedName>
        <fullName evidence="1">Uncharacterized protein</fullName>
    </submittedName>
</protein>
<keyword evidence="2" id="KW-1185">Reference proteome</keyword>
<sequence length="183" mass="21266">MTAPLNQLLFYLSILFYSPVTFISQETEISFDFSQNNLELIFHHLETPELEKEKARAALLQIDTASQIDSYLTEYTPGFGELKLQSKQFHKNKRQLDAKLTFSFTDKESSLKALGIYHVDGKYHYALLKKESVLSTNGKVLHENGQKFIVWDEAHELIELKLKHKALDDPNLQKMVNAKKYWQ</sequence>
<proteinExistence type="predicted"/>
<accession>A0AA51NCU5</accession>
<dbReference type="Proteomes" id="UP001230496">
    <property type="component" value="Chromosome"/>
</dbReference>
<evidence type="ECO:0000313" key="2">
    <source>
        <dbReference type="Proteomes" id="UP001230496"/>
    </source>
</evidence>
<gene>
    <name evidence="1" type="ORF">QYS49_35050</name>
</gene>
<dbReference type="EMBL" id="CP129971">
    <property type="protein sequence ID" value="WMN12934.1"/>
    <property type="molecule type" value="Genomic_DNA"/>
</dbReference>
<name>A0AA51NCU5_9BACT</name>
<dbReference type="KEGG" id="msaa:QYS49_35050"/>
<reference evidence="1 2" key="1">
    <citation type="submission" date="2023-08" db="EMBL/GenBank/DDBJ databases">
        <title>Comparative genomics and taxonomic characterization of three novel marine species of genus Marivirga.</title>
        <authorList>
            <person name="Muhammad N."/>
            <person name="Kim S.-G."/>
        </authorList>
    </citation>
    <scope>NUCLEOTIDE SEQUENCE [LARGE SCALE GENOMIC DNA]</scope>
    <source>
        <strain evidence="1 2">BDSF4-3</strain>
    </source>
</reference>
<dbReference type="RefSeq" id="WP_308351324.1">
    <property type="nucleotide sequence ID" value="NZ_CP129971.1"/>
</dbReference>
<organism evidence="1 2">
    <name type="scientific">Marivirga salinarum</name>
    <dbReference type="NCBI Taxonomy" id="3059078"/>
    <lineage>
        <taxon>Bacteria</taxon>
        <taxon>Pseudomonadati</taxon>
        <taxon>Bacteroidota</taxon>
        <taxon>Cytophagia</taxon>
        <taxon>Cytophagales</taxon>
        <taxon>Marivirgaceae</taxon>
        <taxon>Marivirga</taxon>
    </lineage>
</organism>